<proteinExistence type="predicted"/>
<dbReference type="SUPFAM" id="SSF56112">
    <property type="entry name" value="Protein kinase-like (PK-like)"/>
    <property type="match status" value="1"/>
</dbReference>
<evidence type="ECO:0000313" key="2">
    <source>
        <dbReference type="EMBL" id="CAG8683119.1"/>
    </source>
</evidence>
<dbReference type="PANTHER" id="PTHR23257">
    <property type="entry name" value="SERINE-THREONINE PROTEIN KINASE"/>
    <property type="match status" value="1"/>
</dbReference>
<dbReference type="GO" id="GO:0005524">
    <property type="term" value="F:ATP binding"/>
    <property type="evidence" value="ECO:0007669"/>
    <property type="project" value="InterPro"/>
</dbReference>
<feature type="domain" description="Protein kinase" evidence="1">
    <location>
        <begin position="74"/>
        <end position="348"/>
    </location>
</feature>
<protein>
    <submittedName>
        <fullName evidence="2">8918_t:CDS:1</fullName>
    </submittedName>
</protein>
<dbReference type="PRINTS" id="PR00109">
    <property type="entry name" value="TYRKINASE"/>
</dbReference>
<dbReference type="PROSITE" id="PS50011">
    <property type="entry name" value="PROTEIN_KINASE_DOM"/>
    <property type="match status" value="1"/>
</dbReference>
<dbReference type="InterPro" id="IPR011009">
    <property type="entry name" value="Kinase-like_dom_sf"/>
</dbReference>
<name>A0A9N9EL50_9GLOM</name>
<reference evidence="2" key="1">
    <citation type="submission" date="2021-06" db="EMBL/GenBank/DDBJ databases">
        <authorList>
            <person name="Kallberg Y."/>
            <person name="Tangrot J."/>
            <person name="Rosling A."/>
        </authorList>
    </citation>
    <scope>NUCLEOTIDE SEQUENCE</scope>
    <source>
        <strain evidence="2">FL966</strain>
    </source>
</reference>
<dbReference type="SMART" id="SM00220">
    <property type="entry name" value="S_TKc"/>
    <property type="match status" value="1"/>
</dbReference>
<accession>A0A9N9EL50</accession>
<dbReference type="OrthoDB" id="2392649at2759"/>
<gene>
    <name evidence="2" type="ORF">CPELLU_LOCUS10910</name>
</gene>
<evidence type="ECO:0000259" key="1">
    <source>
        <dbReference type="PROSITE" id="PS50011"/>
    </source>
</evidence>
<dbReference type="InterPro" id="IPR050167">
    <property type="entry name" value="Ser_Thr_protein_kinase"/>
</dbReference>
<dbReference type="AlphaFoldDB" id="A0A9N9EL50"/>
<dbReference type="Pfam" id="PF07714">
    <property type="entry name" value="PK_Tyr_Ser-Thr"/>
    <property type="match status" value="1"/>
</dbReference>
<sequence length="453" mass="52779">MGQRITKFRICAECHKPTLTTYWNWCQSCNSSHFCDNFSNWSSNNPHLDQLIQEVQLQAECSEQVIEWIPFEKFKNIKFMAQGGFGDISYAIWEEGQIYNWDVKRNNWRRRGEHTVALKRLKKTEYTSDDVLNVLKSLHSVTRQKISFEVVHCFGISKDPKTNEYIIVMSFAENGGLRNYLINHNLNIDWPTRISFLLKILQGLEIIHNTGLIHGDFHSGNILMGKKYPMISDFGLSLLQSDEQFDREESSSFDRTPEILNGYPPSVASDIYSFGMIMYELLTLKQPFHDIPHTLSLISCVVSDNLRPSLINVQHPKCWIALMKQCWDADPARRPTCDDLKMILDKWYALICTNVIGNRVDLETLRDFRDAENVRIKMIETNDDGMFETGEFNRHKDAVYTSRLIPTMTLAQNLEKKMNREDIEDYINSQYNLINPSQAGNTKSKIKIQYEQW</sequence>
<comment type="caution">
    <text evidence="2">The sequence shown here is derived from an EMBL/GenBank/DDBJ whole genome shotgun (WGS) entry which is preliminary data.</text>
</comment>
<evidence type="ECO:0000313" key="3">
    <source>
        <dbReference type="Proteomes" id="UP000789759"/>
    </source>
</evidence>
<dbReference type="Proteomes" id="UP000789759">
    <property type="component" value="Unassembled WGS sequence"/>
</dbReference>
<dbReference type="EMBL" id="CAJVQA010009277">
    <property type="protein sequence ID" value="CAG8683119.1"/>
    <property type="molecule type" value="Genomic_DNA"/>
</dbReference>
<dbReference type="InterPro" id="IPR001245">
    <property type="entry name" value="Ser-Thr/Tyr_kinase_cat_dom"/>
</dbReference>
<dbReference type="InterPro" id="IPR000719">
    <property type="entry name" value="Prot_kinase_dom"/>
</dbReference>
<keyword evidence="3" id="KW-1185">Reference proteome</keyword>
<dbReference type="Gene3D" id="1.10.510.10">
    <property type="entry name" value="Transferase(Phosphotransferase) domain 1"/>
    <property type="match status" value="1"/>
</dbReference>
<dbReference type="GO" id="GO:0004672">
    <property type="term" value="F:protein kinase activity"/>
    <property type="evidence" value="ECO:0007669"/>
    <property type="project" value="InterPro"/>
</dbReference>
<organism evidence="2 3">
    <name type="scientific">Cetraspora pellucida</name>
    <dbReference type="NCBI Taxonomy" id="1433469"/>
    <lineage>
        <taxon>Eukaryota</taxon>
        <taxon>Fungi</taxon>
        <taxon>Fungi incertae sedis</taxon>
        <taxon>Mucoromycota</taxon>
        <taxon>Glomeromycotina</taxon>
        <taxon>Glomeromycetes</taxon>
        <taxon>Diversisporales</taxon>
        <taxon>Gigasporaceae</taxon>
        <taxon>Cetraspora</taxon>
    </lineage>
</organism>